<evidence type="ECO:0000256" key="2">
    <source>
        <dbReference type="SAM" id="Phobius"/>
    </source>
</evidence>
<dbReference type="Proteomes" id="UP001140076">
    <property type="component" value="Unassembled WGS sequence"/>
</dbReference>
<keyword evidence="2" id="KW-1133">Transmembrane helix</keyword>
<protein>
    <submittedName>
        <fullName evidence="3">Conjugal transfer protein</fullName>
    </submittedName>
</protein>
<feature type="compositionally biased region" description="Gly residues" evidence="1">
    <location>
        <begin position="40"/>
        <end position="56"/>
    </location>
</feature>
<feature type="region of interest" description="Disordered" evidence="1">
    <location>
        <begin position="40"/>
        <end position="64"/>
    </location>
</feature>
<dbReference type="EMBL" id="JAJAQC010000005">
    <property type="protein sequence ID" value="MDA0563682.1"/>
    <property type="molecule type" value="Genomic_DNA"/>
</dbReference>
<keyword evidence="2" id="KW-0472">Membrane</keyword>
<comment type="caution">
    <text evidence="3">The sequence shown here is derived from an EMBL/GenBank/DDBJ whole genome shotgun (WGS) entry which is preliminary data.</text>
</comment>
<gene>
    <name evidence="3" type="ORF">LG943_04950</name>
</gene>
<proteinExistence type="predicted"/>
<evidence type="ECO:0000313" key="3">
    <source>
        <dbReference type="EMBL" id="MDA0563682.1"/>
    </source>
</evidence>
<accession>A0A9X3SDC6</accession>
<evidence type="ECO:0000313" key="4">
    <source>
        <dbReference type="Proteomes" id="UP001140076"/>
    </source>
</evidence>
<keyword evidence="4" id="KW-1185">Reference proteome</keyword>
<name>A0A9X3SDC6_9ACTN</name>
<reference evidence="3" key="1">
    <citation type="submission" date="2021-10" db="EMBL/GenBank/DDBJ databases">
        <title>Streptomonospora sp. nov., isolated from mangrove soil.</title>
        <authorList>
            <person name="Chen X."/>
            <person name="Ge X."/>
            <person name="Liu W."/>
        </authorList>
    </citation>
    <scope>NUCLEOTIDE SEQUENCE</scope>
    <source>
        <strain evidence="3">S1-112</strain>
    </source>
</reference>
<sequence>MSEFTGGSSRERVLVTAIIVTLVAAAVFLYLQFTGGGEPDEGAGGTGAAGESGTSGGAADQDRPVGDVMALLPHSEDELSAGAAVARDFVAAYATFDPDEDPQERMDRLEPLTGDDFVGQLETLLLNPPTAGSRQGAPATTASAEVVEIRNVGTDSVIFVVDANLSAETGGAGETQSASYAVTVVPEAGEWRVYGFQDASLGDPGMP</sequence>
<dbReference type="AlphaFoldDB" id="A0A9X3SDC6"/>
<feature type="transmembrane region" description="Helical" evidence="2">
    <location>
        <begin position="12"/>
        <end position="31"/>
    </location>
</feature>
<organism evidence="3 4">
    <name type="scientific">Streptomonospora mangrovi</name>
    <dbReference type="NCBI Taxonomy" id="2883123"/>
    <lineage>
        <taxon>Bacteria</taxon>
        <taxon>Bacillati</taxon>
        <taxon>Actinomycetota</taxon>
        <taxon>Actinomycetes</taxon>
        <taxon>Streptosporangiales</taxon>
        <taxon>Nocardiopsidaceae</taxon>
        <taxon>Streptomonospora</taxon>
    </lineage>
</organism>
<dbReference type="RefSeq" id="WP_270070956.1">
    <property type="nucleotide sequence ID" value="NZ_JAJAQC010000005.1"/>
</dbReference>
<evidence type="ECO:0000256" key="1">
    <source>
        <dbReference type="SAM" id="MobiDB-lite"/>
    </source>
</evidence>
<keyword evidence="2" id="KW-0812">Transmembrane</keyword>